<dbReference type="Pfam" id="PF01985">
    <property type="entry name" value="CRS1_YhbY"/>
    <property type="match status" value="2"/>
</dbReference>
<dbReference type="InterPro" id="IPR045278">
    <property type="entry name" value="CRS1/CFM2/CFM3"/>
</dbReference>
<feature type="coiled-coil region" evidence="11">
    <location>
        <begin position="124"/>
        <end position="151"/>
    </location>
</feature>
<evidence type="ECO:0000256" key="10">
    <source>
        <dbReference type="PROSITE-ProRule" id="PRU00626"/>
    </source>
</evidence>
<comment type="caution">
    <text evidence="14">The sequence shown here is derived from an EMBL/GenBank/DDBJ whole genome shotgun (WGS) entry which is preliminary data.</text>
</comment>
<proteinExistence type="predicted"/>
<organism evidence="14 15">
    <name type="scientific">Arachis hypogaea</name>
    <name type="common">Peanut</name>
    <dbReference type="NCBI Taxonomy" id="3818"/>
    <lineage>
        <taxon>Eukaryota</taxon>
        <taxon>Viridiplantae</taxon>
        <taxon>Streptophyta</taxon>
        <taxon>Embryophyta</taxon>
        <taxon>Tracheophyta</taxon>
        <taxon>Spermatophyta</taxon>
        <taxon>Magnoliopsida</taxon>
        <taxon>eudicotyledons</taxon>
        <taxon>Gunneridae</taxon>
        <taxon>Pentapetalae</taxon>
        <taxon>rosids</taxon>
        <taxon>fabids</taxon>
        <taxon>Fabales</taxon>
        <taxon>Fabaceae</taxon>
        <taxon>Papilionoideae</taxon>
        <taxon>50 kb inversion clade</taxon>
        <taxon>dalbergioids sensu lato</taxon>
        <taxon>Dalbergieae</taxon>
        <taxon>Pterocarpus clade</taxon>
        <taxon>Arachis</taxon>
    </lineage>
</organism>
<evidence type="ECO:0000313" key="14">
    <source>
        <dbReference type="EMBL" id="RYQ92694.1"/>
    </source>
</evidence>
<dbReference type="AlphaFoldDB" id="A0A444XTA8"/>
<dbReference type="InterPro" id="IPR001890">
    <property type="entry name" value="RNA-binding_CRM"/>
</dbReference>
<evidence type="ECO:0000256" key="8">
    <source>
        <dbReference type="ARBA" id="ARBA00023187"/>
    </source>
</evidence>
<evidence type="ECO:0000256" key="6">
    <source>
        <dbReference type="ARBA" id="ARBA00022884"/>
    </source>
</evidence>
<feature type="region of interest" description="Disordered" evidence="12">
    <location>
        <begin position="31"/>
        <end position="56"/>
    </location>
</feature>
<sequence>MFFLSLHPHLSLNSSTHSYSYTCISSSFNNNNQNQHHHHHPNSIPIPKDPNNSHYDASSITIKVKAPTPPWMKGPLLLQPHDVLDLSKPKNKRLSKRHMDKEEEESECVDKALHGKEVRGKKVMKRIARRIERLRRNRNSAETQLSSSAKEESFGGYLEKLEENVMVRSKERMPWERNVSVMDSSAKDKNFDGYFGKLEENGDDDEEQVRRSKRRMPWEKDEKSVLFARLKKEKPVTAADLALDEVLLKRLRSEAAKMRIWVKVKKLGVTQDVVDEIKRTWRNNELAMLKFDIPLCKNMDRAREIVEMKTGGLVVWSRKDTHVVYRGCNYQLTSRSSPKVYLRYIHGQTKSPYETNMVESVKSNNTSDMPSRNGNNNASTSTCIQEVHCSGSLYERETDRLLDDLGPRFVDWWYPKPLPIDADLLPEVVPGFKPPFRLCPPYSSAKITDYELTFFRKLAKPLPVHFVLGRNRRLQGLAAAILKLWEKSLIAKIAIKFGLLTGGVTLLRNKYYIILYRGNDFLPSNVASLVEERELELKSCQLFEEVARMRANEAVSSSDYAQQETSTSGSLTEFEEIQTKLEDVKNGNADLNVQLEAEIYRLERQLKEQQRKALIISKKIERSTEELAKLDAAWTPAEKDADVEIMTDEERQCFRKIGLKMSGLLVLGRRGIFDGVLEGLHQHWKHREVVKVITKQRLISRVIYTAKMLETESGGILVSVDKLKEGHAIIIYRGKNYKRPSEKVAKNLLTKRKALQRSLEMQRLGSLKFFAHQKQQTISDLKLKLAVKILRADYEPSDLNILYAEGSSNHIALLLEFCWKNRSWKKEEKAFFTTKVARLLIFAEKSGYCLGIRLVFF</sequence>
<dbReference type="GO" id="GO:0009507">
    <property type="term" value="C:chloroplast"/>
    <property type="evidence" value="ECO:0007669"/>
    <property type="project" value="UniProtKB-SubCell"/>
</dbReference>
<dbReference type="EMBL" id="SDMP01000019">
    <property type="protein sequence ID" value="RYQ92694.1"/>
    <property type="molecule type" value="Genomic_DNA"/>
</dbReference>
<evidence type="ECO:0000256" key="2">
    <source>
        <dbReference type="ARBA" id="ARBA00022528"/>
    </source>
</evidence>
<evidence type="ECO:0000256" key="7">
    <source>
        <dbReference type="ARBA" id="ARBA00022946"/>
    </source>
</evidence>
<evidence type="ECO:0000256" key="11">
    <source>
        <dbReference type="SAM" id="Coils"/>
    </source>
</evidence>
<feature type="domain" description="CRM" evidence="13">
    <location>
        <begin position="241"/>
        <end position="337"/>
    </location>
</feature>
<evidence type="ECO:0000259" key="13">
    <source>
        <dbReference type="PROSITE" id="PS51295"/>
    </source>
</evidence>
<dbReference type="GO" id="GO:0000373">
    <property type="term" value="P:Group II intron splicing"/>
    <property type="evidence" value="ECO:0007669"/>
    <property type="project" value="UniProtKB-ARBA"/>
</dbReference>
<evidence type="ECO:0000256" key="4">
    <source>
        <dbReference type="ARBA" id="ARBA00022664"/>
    </source>
</evidence>
<dbReference type="GO" id="GO:0006397">
    <property type="term" value="P:mRNA processing"/>
    <property type="evidence" value="ECO:0007669"/>
    <property type="project" value="UniProtKB-KW"/>
</dbReference>
<keyword evidence="4" id="KW-0507">mRNA processing</keyword>
<name>A0A444XTA8_ARAHY</name>
<evidence type="ECO:0000313" key="15">
    <source>
        <dbReference type="Proteomes" id="UP000289738"/>
    </source>
</evidence>
<keyword evidence="15" id="KW-1185">Reference proteome</keyword>
<keyword evidence="9" id="KW-0687">Ribonucleoprotein</keyword>
<dbReference type="PANTHER" id="PTHR31846">
    <property type="entry name" value="CRS1 / YHBY (CRM) DOMAIN-CONTAINING PROTEIN"/>
    <property type="match status" value="1"/>
</dbReference>
<evidence type="ECO:0000256" key="3">
    <source>
        <dbReference type="ARBA" id="ARBA00022640"/>
    </source>
</evidence>
<keyword evidence="5" id="KW-0677">Repeat</keyword>
<keyword evidence="3" id="KW-0934">Plastid</keyword>
<keyword evidence="7" id="KW-0809">Transit peptide</keyword>
<evidence type="ECO:0000256" key="1">
    <source>
        <dbReference type="ARBA" id="ARBA00004229"/>
    </source>
</evidence>
<keyword evidence="11" id="KW-0175">Coiled coil</keyword>
<evidence type="ECO:0000256" key="9">
    <source>
        <dbReference type="ARBA" id="ARBA00023274"/>
    </source>
</evidence>
<reference evidence="14 15" key="1">
    <citation type="submission" date="2019-01" db="EMBL/GenBank/DDBJ databases">
        <title>Sequencing of cultivated peanut Arachis hypogaea provides insights into genome evolution and oil improvement.</title>
        <authorList>
            <person name="Chen X."/>
        </authorList>
    </citation>
    <scope>NUCLEOTIDE SEQUENCE [LARGE SCALE GENOMIC DNA]</scope>
    <source>
        <strain evidence="15">cv. Fuhuasheng</strain>
        <tissue evidence="14">Leaves</tissue>
    </source>
</reference>
<dbReference type="SUPFAM" id="SSF75471">
    <property type="entry name" value="YhbY-like"/>
    <property type="match status" value="3"/>
</dbReference>
<dbReference type="STRING" id="3818.A0A444XTA8"/>
<protein>
    <recommendedName>
        <fullName evidence="13">CRM domain-containing protein</fullName>
    </recommendedName>
</protein>
<comment type="subcellular location">
    <subcellularLocation>
        <location evidence="1">Plastid</location>
        <location evidence="1">Chloroplast</location>
    </subcellularLocation>
</comment>
<feature type="domain" description="CRM" evidence="13">
    <location>
        <begin position="644"/>
        <end position="744"/>
    </location>
</feature>
<gene>
    <name evidence="14" type="ORF">Ahy_B09g098909</name>
</gene>
<dbReference type="Gene3D" id="3.30.110.60">
    <property type="entry name" value="YhbY-like"/>
    <property type="match status" value="2"/>
</dbReference>
<dbReference type="GO" id="GO:0003729">
    <property type="term" value="F:mRNA binding"/>
    <property type="evidence" value="ECO:0007669"/>
    <property type="project" value="InterPro"/>
</dbReference>
<dbReference type="GO" id="GO:1990904">
    <property type="term" value="C:ribonucleoprotein complex"/>
    <property type="evidence" value="ECO:0007669"/>
    <property type="project" value="UniProtKB-KW"/>
</dbReference>
<dbReference type="PANTHER" id="PTHR31846:SF10">
    <property type="entry name" value="CHLOROPLASTIC GROUP IIA INTRON SPLICING FACILITATOR CRS1, CHLOROPLASTIC"/>
    <property type="match status" value="1"/>
</dbReference>
<keyword evidence="6 10" id="KW-0694">RNA-binding</keyword>
<evidence type="ECO:0000256" key="12">
    <source>
        <dbReference type="SAM" id="MobiDB-lite"/>
    </source>
</evidence>
<keyword evidence="8" id="KW-0508">mRNA splicing</keyword>
<accession>A0A444XTA8</accession>
<dbReference type="Proteomes" id="UP000289738">
    <property type="component" value="Chromosome B09"/>
</dbReference>
<dbReference type="InterPro" id="IPR035920">
    <property type="entry name" value="YhbY-like_sf"/>
</dbReference>
<dbReference type="SMART" id="SM01103">
    <property type="entry name" value="CRS1_YhbY"/>
    <property type="match status" value="3"/>
</dbReference>
<evidence type="ECO:0000256" key="5">
    <source>
        <dbReference type="ARBA" id="ARBA00022737"/>
    </source>
</evidence>
<dbReference type="PROSITE" id="PS51295">
    <property type="entry name" value="CRM"/>
    <property type="match status" value="2"/>
</dbReference>
<keyword evidence="2" id="KW-0150">Chloroplast</keyword>